<dbReference type="EMBL" id="GBXM01103839">
    <property type="protein sequence ID" value="JAH04738.1"/>
    <property type="molecule type" value="Transcribed_RNA"/>
</dbReference>
<sequence length="50" mass="6055">MKPEHPRLKLMTNNKKPRPIILNRKKKLDSWTAQHNFGHIFVYTLHLESF</sequence>
<reference evidence="1" key="1">
    <citation type="submission" date="2014-11" db="EMBL/GenBank/DDBJ databases">
        <authorList>
            <person name="Amaro Gonzalez C."/>
        </authorList>
    </citation>
    <scope>NUCLEOTIDE SEQUENCE</scope>
</reference>
<dbReference type="AlphaFoldDB" id="A0A0E9PLQ2"/>
<protein>
    <submittedName>
        <fullName evidence="1">Uncharacterized protein</fullName>
    </submittedName>
</protein>
<organism evidence="1">
    <name type="scientific">Anguilla anguilla</name>
    <name type="common">European freshwater eel</name>
    <name type="synonym">Muraena anguilla</name>
    <dbReference type="NCBI Taxonomy" id="7936"/>
    <lineage>
        <taxon>Eukaryota</taxon>
        <taxon>Metazoa</taxon>
        <taxon>Chordata</taxon>
        <taxon>Craniata</taxon>
        <taxon>Vertebrata</taxon>
        <taxon>Euteleostomi</taxon>
        <taxon>Actinopterygii</taxon>
        <taxon>Neopterygii</taxon>
        <taxon>Teleostei</taxon>
        <taxon>Anguilliformes</taxon>
        <taxon>Anguillidae</taxon>
        <taxon>Anguilla</taxon>
    </lineage>
</organism>
<reference evidence="1" key="2">
    <citation type="journal article" date="2015" name="Fish Shellfish Immunol.">
        <title>Early steps in the European eel (Anguilla anguilla)-Vibrio vulnificus interaction in the gills: Role of the RtxA13 toxin.</title>
        <authorList>
            <person name="Callol A."/>
            <person name="Pajuelo D."/>
            <person name="Ebbesson L."/>
            <person name="Teles M."/>
            <person name="MacKenzie S."/>
            <person name="Amaro C."/>
        </authorList>
    </citation>
    <scope>NUCLEOTIDE SEQUENCE</scope>
</reference>
<proteinExistence type="predicted"/>
<name>A0A0E9PLQ2_ANGAN</name>
<accession>A0A0E9PLQ2</accession>
<evidence type="ECO:0000313" key="1">
    <source>
        <dbReference type="EMBL" id="JAH04738.1"/>
    </source>
</evidence>